<organism evidence="5 6">
    <name type="scientific">Paracoccus alkenifer</name>
    <dbReference type="NCBI Taxonomy" id="65735"/>
    <lineage>
        <taxon>Bacteria</taxon>
        <taxon>Pseudomonadati</taxon>
        <taxon>Pseudomonadota</taxon>
        <taxon>Alphaproteobacteria</taxon>
        <taxon>Rhodobacterales</taxon>
        <taxon>Paracoccaceae</taxon>
        <taxon>Paracoccus</taxon>
    </lineage>
</organism>
<comment type="similarity">
    <text evidence="1">Belongs to the HpcH/HpaI aldolase family.</text>
</comment>
<evidence type="ECO:0000256" key="2">
    <source>
        <dbReference type="ARBA" id="ARBA00022723"/>
    </source>
</evidence>
<dbReference type="Proteomes" id="UP000199125">
    <property type="component" value="Unassembled WGS sequence"/>
</dbReference>
<protein>
    <submittedName>
        <fullName evidence="5">4-hydroxy-2-oxoheptanedioate aldolase</fullName>
    </submittedName>
</protein>
<evidence type="ECO:0000256" key="1">
    <source>
        <dbReference type="ARBA" id="ARBA00005568"/>
    </source>
</evidence>
<accession>A0A1H6N2S2</accession>
<dbReference type="PANTHER" id="PTHR30502:SF0">
    <property type="entry name" value="PHOSPHOENOLPYRUVATE CARBOXYLASE FAMILY PROTEIN"/>
    <property type="match status" value="1"/>
</dbReference>
<keyword evidence="6" id="KW-1185">Reference proteome</keyword>
<dbReference type="RefSeq" id="WP_090848459.1">
    <property type="nucleotide sequence ID" value="NZ_FNXG01000004.1"/>
</dbReference>
<dbReference type="GO" id="GO:0016832">
    <property type="term" value="F:aldehyde-lyase activity"/>
    <property type="evidence" value="ECO:0007669"/>
    <property type="project" value="TreeGrafter"/>
</dbReference>
<dbReference type="GO" id="GO:0046872">
    <property type="term" value="F:metal ion binding"/>
    <property type="evidence" value="ECO:0007669"/>
    <property type="project" value="UniProtKB-KW"/>
</dbReference>
<gene>
    <name evidence="5" type="ORF">SAMN04488075_2544</name>
</gene>
<reference evidence="6" key="1">
    <citation type="submission" date="2016-10" db="EMBL/GenBank/DDBJ databases">
        <authorList>
            <person name="Varghese N."/>
            <person name="Submissions S."/>
        </authorList>
    </citation>
    <scope>NUCLEOTIDE SEQUENCE [LARGE SCALE GENOMIC DNA]</scope>
    <source>
        <strain evidence="6">DSM 11593</strain>
    </source>
</reference>
<dbReference type="InterPro" id="IPR015813">
    <property type="entry name" value="Pyrv/PenolPyrv_kinase-like_dom"/>
</dbReference>
<proteinExistence type="inferred from homology"/>
<name>A0A1H6N2S2_9RHOB</name>
<evidence type="ECO:0000313" key="5">
    <source>
        <dbReference type="EMBL" id="SEI05657.1"/>
    </source>
</evidence>
<evidence type="ECO:0000259" key="4">
    <source>
        <dbReference type="Pfam" id="PF03328"/>
    </source>
</evidence>
<dbReference type="InterPro" id="IPR050251">
    <property type="entry name" value="HpcH-HpaI_aldolase"/>
</dbReference>
<dbReference type="EMBL" id="FNXG01000004">
    <property type="protein sequence ID" value="SEI05657.1"/>
    <property type="molecule type" value="Genomic_DNA"/>
</dbReference>
<dbReference type="GO" id="GO:0005737">
    <property type="term" value="C:cytoplasm"/>
    <property type="evidence" value="ECO:0007669"/>
    <property type="project" value="TreeGrafter"/>
</dbReference>
<feature type="domain" description="HpcH/HpaI aldolase/citrate lyase" evidence="4">
    <location>
        <begin position="19"/>
        <end position="242"/>
    </location>
</feature>
<dbReference type="OrthoDB" id="9802624at2"/>
<evidence type="ECO:0000313" key="6">
    <source>
        <dbReference type="Proteomes" id="UP000199125"/>
    </source>
</evidence>
<evidence type="ECO:0000256" key="3">
    <source>
        <dbReference type="ARBA" id="ARBA00023239"/>
    </source>
</evidence>
<sequence length="254" mass="26293">MQERPNPLKASLAAGRPSLGLWCSLGSPLSTEIMAGAGAGWLLIDGEHSPNDLRSTMAQLQAAAAFPCEAAVRLPSDSAVLIKQFMDAGARSLMVPNVRTAEQARAIVAAMSYAPAGIRGFSTGHRANQFGRIKDYHRSARTNQLLAVQIECATGVANAAEIAAVEGVDVLFVGPGDLSTNMDAMGNPGADHVQAAIARVLQAARDAGKAAGILAPLKADADRYLRDGFTMVAVGADLGLLARGSDNLIASFSL</sequence>
<dbReference type="SUPFAM" id="SSF51621">
    <property type="entry name" value="Phosphoenolpyruvate/pyruvate domain"/>
    <property type="match status" value="1"/>
</dbReference>
<dbReference type="AlphaFoldDB" id="A0A1H6N2S2"/>
<keyword evidence="3" id="KW-0456">Lyase</keyword>
<dbReference type="InterPro" id="IPR005000">
    <property type="entry name" value="Aldolase/citrate-lyase_domain"/>
</dbReference>
<dbReference type="Pfam" id="PF03328">
    <property type="entry name" value="HpcH_HpaI"/>
    <property type="match status" value="1"/>
</dbReference>
<dbReference type="STRING" id="65735.SAMN04488075_2544"/>
<dbReference type="PANTHER" id="PTHR30502">
    <property type="entry name" value="2-KETO-3-DEOXY-L-RHAMNONATE ALDOLASE"/>
    <property type="match status" value="1"/>
</dbReference>
<dbReference type="Gene3D" id="3.20.20.60">
    <property type="entry name" value="Phosphoenolpyruvate-binding domains"/>
    <property type="match status" value="1"/>
</dbReference>
<keyword evidence="2" id="KW-0479">Metal-binding</keyword>
<dbReference type="InterPro" id="IPR040442">
    <property type="entry name" value="Pyrv_kinase-like_dom_sf"/>
</dbReference>